<dbReference type="GeneID" id="103167537"/>
<dbReference type="Pfam" id="PF17849">
    <property type="entry name" value="OB_Dis3"/>
    <property type="match status" value="1"/>
</dbReference>
<feature type="region of interest" description="Disordered" evidence="14">
    <location>
        <begin position="461"/>
        <end position="482"/>
    </location>
</feature>
<evidence type="ECO:0000256" key="4">
    <source>
        <dbReference type="ARBA" id="ARBA00022723"/>
    </source>
</evidence>
<protein>
    <recommendedName>
        <fullName evidence="13">DIS3-like exonuclease 2</fullName>
        <ecNumber evidence="13">3.1.13.-</ecNumber>
    </recommendedName>
</protein>
<keyword evidence="6 13" id="KW-0378">Hydrolase</keyword>
<evidence type="ECO:0000256" key="9">
    <source>
        <dbReference type="ARBA" id="ARBA00022884"/>
    </source>
</evidence>
<dbReference type="GO" id="GO:0006402">
    <property type="term" value="P:mRNA catabolic process"/>
    <property type="evidence" value="ECO:0000318"/>
    <property type="project" value="GO_Central"/>
</dbReference>
<dbReference type="GO" id="GO:0019827">
    <property type="term" value="P:stem cell population maintenance"/>
    <property type="evidence" value="ECO:0007669"/>
    <property type="project" value="Ensembl"/>
</dbReference>
<keyword evidence="9 13" id="KW-0694">RNA-binding</keyword>
<feature type="region of interest" description="Disordered" evidence="14">
    <location>
        <begin position="397"/>
        <end position="427"/>
    </location>
</feature>
<dbReference type="Ensembl" id="ENSOANT00000064286.1">
    <property type="protein sequence ID" value="ENSOANP00000038395.1"/>
    <property type="gene ID" value="ENSOANG00000041984.1"/>
</dbReference>
<dbReference type="PANTHER" id="PTHR23355">
    <property type="entry name" value="RIBONUCLEASE"/>
    <property type="match status" value="1"/>
</dbReference>
<keyword evidence="17" id="KW-1185">Reference proteome</keyword>
<reference evidence="16" key="2">
    <citation type="submission" date="2025-08" db="UniProtKB">
        <authorList>
            <consortium name="Ensembl"/>
        </authorList>
    </citation>
    <scope>IDENTIFICATION</scope>
    <source>
        <strain evidence="16">Glennie</strain>
    </source>
</reference>
<feature type="region of interest" description="Disordered" evidence="14">
    <location>
        <begin position="1"/>
        <end position="28"/>
    </location>
</feature>
<organism evidence="16 17">
    <name type="scientific">Ornithorhynchus anatinus</name>
    <name type="common">Duckbill platypus</name>
    <dbReference type="NCBI Taxonomy" id="9258"/>
    <lineage>
        <taxon>Eukaryota</taxon>
        <taxon>Metazoa</taxon>
        <taxon>Chordata</taxon>
        <taxon>Craniata</taxon>
        <taxon>Vertebrata</taxon>
        <taxon>Euteleostomi</taxon>
        <taxon>Mammalia</taxon>
        <taxon>Monotremata</taxon>
        <taxon>Ornithorhynchidae</taxon>
        <taxon>Ornithorhynchus</taxon>
    </lineage>
</organism>
<dbReference type="Gene3D" id="2.40.50.140">
    <property type="entry name" value="Nucleic acid-binding proteins"/>
    <property type="match status" value="1"/>
</dbReference>
<dbReference type="InParanoid" id="A0A6I8NC76"/>
<dbReference type="Gene3D" id="2.40.50.690">
    <property type="match status" value="1"/>
</dbReference>
<keyword evidence="1 13" id="KW-0963">Cytoplasm</keyword>
<keyword evidence="7 13" id="KW-0269">Exonuclease</keyword>
<keyword evidence="5 13" id="KW-0498">Mitosis</keyword>
<dbReference type="RefSeq" id="XP_028921722.1">
    <property type="nucleotide sequence ID" value="XM_029065889.2"/>
</dbReference>
<dbReference type="GO" id="GO:0000287">
    <property type="term" value="F:magnesium ion binding"/>
    <property type="evidence" value="ECO:0007669"/>
    <property type="project" value="Ensembl"/>
</dbReference>
<dbReference type="Gene3D" id="2.40.50.700">
    <property type="match status" value="1"/>
</dbReference>
<dbReference type="SMART" id="SM00955">
    <property type="entry name" value="RNB"/>
    <property type="match status" value="1"/>
</dbReference>
<evidence type="ECO:0000256" key="14">
    <source>
        <dbReference type="SAM" id="MobiDB-lite"/>
    </source>
</evidence>
<dbReference type="InterPro" id="IPR033771">
    <property type="entry name" value="Rrp44_CSD1"/>
</dbReference>
<dbReference type="GO" id="GO:0008285">
    <property type="term" value="P:negative regulation of cell population proliferation"/>
    <property type="evidence" value="ECO:0007669"/>
    <property type="project" value="Ensembl"/>
</dbReference>
<dbReference type="OMA" id="YCKSIAG"/>
<evidence type="ECO:0000256" key="2">
    <source>
        <dbReference type="ARBA" id="ARBA00022618"/>
    </source>
</evidence>
<evidence type="ECO:0000256" key="13">
    <source>
        <dbReference type="HAMAP-Rule" id="MF_03045"/>
    </source>
</evidence>
<dbReference type="KEGG" id="oaa:103167537"/>
<proteinExistence type="inferred from homology"/>
<dbReference type="GO" id="GO:0051301">
    <property type="term" value="P:cell division"/>
    <property type="evidence" value="ECO:0007669"/>
    <property type="project" value="UniProtKB-KW"/>
</dbReference>
<feature type="binding site" evidence="13">
    <location>
        <position position="646"/>
    </location>
    <ligand>
        <name>Mg(2+)</name>
        <dbReference type="ChEBI" id="CHEBI:18420"/>
    </ligand>
</feature>
<dbReference type="InterPro" id="IPR022966">
    <property type="entry name" value="RNase_II/R_CS"/>
</dbReference>
<dbReference type="Pfam" id="PF17877">
    <property type="entry name" value="Dis3l2_C_term"/>
    <property type="match status" value="1"/>
</dbReference>
<evidence type="ECO:0000256" key="6">
    <source>
        <dbReference type="ARBA" id="ARBA00022801"/>
    </source>
</evidence>
<evidence type="ECO:0000256" key="12">
    <source>
        <dbReference type="ARBA" id="ARBA00062341"/>
    </source>
</evidence>
<keyword evidence="13" id="KW-0464">Manganese</keyword>
<dbReference type="HAMAP" id="MF_03045">
    <property type="entry name" value="DIS3L2"/>
    <property type="match status" value="1"/>
</dbReference>
<sequence length="1145" mass="127926">MDPGGHVRGPPAHGVRESPGKPASTTKNAYTRLVQQHHSVRFRSYLNYVAQKLQLEAEAGADTDSARKRGPTQEASFRNGLTVHGYSPGRAALAGIPECPGVQRRLEDGFETFRRPRASTPAEQSRRDLGAGREGNARSGEDCRPRPRHVFPRDSPKAIEVLGNRGPGRNPRPFGAPPRFPGPEERDEAETGRNRARRNRAGANPGRADDFRAAEQLGTDSPPSRSGRRGLSHWDRTPGGDKIPFQTRKNLEASSVPQNFERKKPLLDEIMSHADGRGNPRQFGTPRGVAHMVSPHGVGFKPGDKRSPSKPMRGKKRNVFEAYLSRDRVSEGLKRGELIQGLLRINPKKFHEAFIPSPDGTRDIFIDGVVARNRALNGDMVVVKLLPKEQWKVIKADGSDKETEVVNDSDEFLGTSLPQPPVRSDADSPDVIIEAQFDDSEAEDGQGSSQNVLSDGIKKLSVGTPEKGVNSPDTGSAKQADSIKEQDLEKLLQRSAKVVYILEKKHTRAATGFIKPLADKSSDHFRKWALFSPSDHRVPRVYVPLADCPADFATRSKDYANTLFVCRIVDWKEDSNFATGHLAKSLGQAGEIEPETEGILMEYGVDFSDFSPEVLSCLPQGIPWTIPPTEFSKRRDLRRDCIFTIDPSTARDLDDALSCKPLPDGNFEVGVHIADVSYFVPEGSALDEAASERATSVYLVQKVVPMLPRLLCEELCSLNPMMDRLSFSVIWTLTPEGKILSEWFGRTIIRSCVKLSYEHAQSMIEEPGKRFSPEELPPVCPEHSIEQVHRAVLNLHGIAKQLRKQRFADGALRLDQLKLSFTLDQETGMPQGCYIYQYQDSNKLVEEFMLLANMAVAHQIHRSFPKQALLRRHPPPQSKLLNDLVEFCHQMGLDIDFSSAGALNESLNDMFGADKYAAARKEVLTNMCSRPMQMAVYFCSGVLRDREQFRHYALNVPLYTHFTSPIRRFADILVHRLLAASLSHSKLPNLEPDALQKQADHCNDRRMASKRVQELSTNLFFAVLVKESGPLESEAMVMGILNKAFDVLVLRFGVQKRIYCNTLPLLDYHFQKVGKKPKLTLVWEPENQEQDAVHQEIRIFSLVEVVLKAEDTALKFNAALKRPGSEKAAAQKDQRESEPEPEDQE</sequence>
<comment type="function">
    <text evidence="11 13">3'-5'-exoribonuclease that specifically recognizes RNAs polyuridylated at their 3' end and mediates their degradation. Component of an exosome-independent RNA degradation pathway that mediates degradation of both mRNAs and miRNAs that have been polyuridylated by a terminal uridylyltransferase, such as ZCCHC11/TUT4. Mediates degradation of cytoplasmic mRNAs that have been deadenylated and subsequently uridylated at their 3'. Mediates degradation of uridylated pre-let-7 miRNAs, contributing to the maintenance of embryonic stem (ES) cells. Essential for correct mitosis, and negatively regulates cell proliferation.</text>
</comment>
<dbReference type="GO" id="GO:0000932">
    <property type="term" value="C:P-body"/>
    <property type="evidence" value="ECO:0000318"/>
    <property type="project" value="GO_Central"/>
</dbReference>
<dbReference type="InterPro" id="IPR041505">
    <property type="entry name" value="Dis3_CSD2"/>
</dbReference>
<evidence type="ECO:0000256" key="8">
    <source>
        <dbReference type="ARBA" id="ARBA00022842"/>
    </source>
</evidence>
<feature type="region of interest" description="Disordered" evidence="14">
    <location>
        <begin position="292"/>
        <end position="313"/>
    </location>
</feature>
<feature type="region of interest" description="Disordered" evidence="14">
    <location>
        <begin position="1122"/>
        <end position="1145"/>
    </location>
</feature>
<dbReference type="GO" id="GO:0008266">
    <property type="term" value="F:poly(U) RNA binding"/>
    <property type="evidence" value="ECO:0007669"/>
    <property type="project" value="Ensembl"/>
</dbReference>
<evidence type="ECO:0000256" key="1">
    <source>
        <dbReference type="ARBA" id="ARBA00022490"/>
    </source>
</evidence>
<dbReference type="GeneTree" id="ENSGT00530000063106"/>
<reference evidence="16 17" key="1">
    <citation type="journal article" date="2008" name="Nature">
        <title>Genome analysis of the platypus reveals unique signatures of evolution.</title>
        <authorList>
            <person name="Warren W.C."/>
            <person name="Hillier L.W."/>
            <person name="Marshall Graves J.A."/>
            <person name="Birney E."/>
            <person name="Ponting C.P."/>
            <person name="Grutzner F."/>
            <person name="Belov K."/>
            <person name="Miller W."/>
            <person name="Clarke L."/>
            <person name="Chinwalla A.T."/>
            <person name="Yang S.P."/>
            <person name="Heger A."/>
            <person name="Locke D.P."/>
            <person name="Miethke P."/>
            <person name="Waters P.D."/>
            <person name="Veyrunes F."/>
            <person name="Fulton L."/>
            <person name="Fulton B."/>
            <person name="Graves T."/>
            <person name="Wallis J."/>
            <person name="Puente X.S."/>
            <person name="Lopez-Otin C."/>
            <person name="Ordonez G.R."/>
            <person name="Eichler E.E."/>
            <person name="Chen L."/>
            <person name="Cheng Z."/>
            <person name="Deakin J.E."/>
            <person name="Alsop A."/>
            <person name="Thompson K."/>
            <person name="Kirby P."/>
            <person name="Papenfuss A.T."/>
            <person name="Wakefield M.J."/>
            <person name="Olender T."/>
            <person name="Lancet D."/>
            <person name="Huttley G.A."/>
            <person name="Smit A.F."/>
            <person name="Pask A."/>
            <person name="Temple-Smith P."/>
            <person name="Batzer M.A."/>
            <person name="Walker J.A."/>
            <person name="Konkel M.K."/>
            <person name="Harris R.S."/>
            <person name="Whittington C.M."/>
            <person name="Wong E.S."/>
            <person name="Gemmell N.J."/>
            <person name="Buschiazzo E."/>
            <person name="Vargas Jentzsch I.M."/>
            <person name="Merkel A."/>
            <person name="Schmitz J."/>
            <person name="Zemann A."/>
            <person name="Churakov G."/>
            <person name="Kriegs J.O."/>
            <person name="Brosius J."/>
            <person name="Murchison E.P."/>
            <person name="Sachidanandam R."/>
            <person name="Smith C."/>
            <person name="Hannon G.J."/>
            <person name="Tsend-Ayush E."/>
            <person name="McMillan D."/>
            <person name="Attenborough R."/>
            <person name="Rens W."/>
            <person name="Ferguson-Smith M."/>
            <person name="Lefevre C.M."/>
            <person name="Sharp J.A."/>
            <person name="Nicholas K.R."/>
            <person name="Ray D.A."/>
            <person name="Kube M."/>
            <person name="Reinhardt R."/>
            <person name="Pringle T.H."/>
            <person name="Taylor J."/>
            <person name="Jones R.C."/>
            <person name="Nixon B."/>
            <person name="Dacheux J.L."/>
            <person name="Niwa H."/>
            <person name="Sekita Y."/>
            <person name="Huang X."/>
            <person name="Stark A."/>
            <person name="Kheradpour P."/>
            <person name="Kellis M."/>
            <person name="Flicek P."/>
            <person name="Chen Y."/>
            <person name="Webber C."/>
            <person name="Hardison R."/>
            <person name="Nelson J."/>
            <person name="Hallsworth-Pepin K."/>
            <person name="Delehaunty K."/>
            <person name="Markovic C."/>
            <person name="Minx P."/>
            <person name="Feng Y."/>
            <person name="Kremitzki C."/>
            <person name="Mitreva M."/>
            <person name="Glasscock J."/>
            <person name="Wylie T."/>
            <person name="Wohldmann P."/>
            <person name="Thiru P."/>
            <person name="Nhan M.N."/>
            <person name="Pohl C.S."/>
            <person name="Smith S.M."/>
            <person name="Hou S."/>
            <person name="Nefedov M."/>
            <person name="de Jong P.J."/>
            <person name="Renfree M.B."/>
            <person name="Mardis E.R."/>
            <person name="Wilson R.K."/>
        </authorList>
    </citation>
    <scope>NUCLEOTIDE SEQUENCE [LARGE SCALE GENOMIC DNA]</scope>
    <source>
        <strain evidence="16 17">Glennie</strain>
    </source>
</reference>
<feature type="compositionally biased region" description="Low complexity" evidence="14">
    <location>
        <begin position="163"/>
        <end position="173"/>
    </location>
</feature>
<dbReference type="GO" id="GO:1990074">
    <property type="term" value="P:polyuridylation-dependent mRNA catabolic process"/>
    <property type="evidence" value="ECO:0007669"/>
    <property type="project" value="UniProtKB-UniRule"/>
</dbReference>
<feature type="region of interest" description="Disordered" evidence="14">
    <location>
        <begin position="111"/>
        <end position="245"/>
    </location>
</feature>
<evidence type="ECO:0000259" key="15">
    <source>
        <dbReference type="SMART" id="SM00955"/>
    </source>
</evidence>
<dbReference type="PROSITE" id="PS01175">
    <property type="entry name" value="RIBONUCLEASE_II"/>
    <property type="match status" value="1"/>
</dbReference>
<feature type="compositionally biased region" description="Basic and acidic residues" evidence="14">
    <location>
        <begin position="124"/>
        <end position="157"/>
    </location>
</feature>
<dbReference type="GO" id="GO:0051306">
    <property type="term" value="P:mitotic sister chromatid separation"/>
    <property type="evidence" value="ECO:0007669"/>
    <property type="project" value="Ensembl"/>
</dbReference>
<comment type="subunit">
    <text evidence="12">Interacts with XRN1.</text>
</comment>
<dbReference type="FunFam" id="2.40.50.140:FF:000177">
    <property type="entry name" value="DIS3-like exonuclease 2"/>
    <property type="match status" value="1"/>
</dbReference>
<dbReference type="Pfam" id="PF00773">
    <property type="entry name" value="RNB"/>
    <property type="match status" value="1"/>
</dbReference>
<dbReference type="InterPro" id="IPR041093">
    <property type="entry name" value="Dis3l2-like_C"/>
</dbReference>
<keyword evidence="4 13" id="KW-0479">Metal-binding</keyword>
<comment type="similarity">
    <text evidence="13">Belongs to the RNR ribonuclease family. DIS3L2 subfamily.</text>
</comment>
<comment type="domain">
    <text evidence="13">Specifically recognizes and binds polyuridylated RNAs via 3 RNA-binding regions (named U-zone 1, U-zone 2 and U-zone 3) that form an open funnel on one face of the catalytic domain, allowing RNA to navigate a path to the active site.</text>
</comment>
<dbReference type="GO" id="GO:0000175">
    <property type="term" value="F:3'-5'-RNA exonuclease activity"/>
    <property type="evidence" value="ECO:0000318"/>
    <property type="project" value="GO_Central"/>
</dbReference>
<evidence type="ECO:0000313" key="17">
    <source>
        <dbReference type="Proteomes" id="UP000002279"/>
    </source>
</evidence>
<keyword evidence="2 13" id="KW-0132">Cell division</keyword>
<dbReference type="InterPro" id="IPR001900">
    <property type="entry name" value="RNase_II/R"/>
</dbReference>
<feature type="domain" description="RNB" evidence="15">
    <location>
        <begin position="634"/>
        <end position="984"/>
    </location>
</feature>
<evidence type="ECO:0000256" key="5">
    <source>
        <dbReference type="ARBA" id="ARBA00022776"/>
    </source>
</evidence>
<dbReference type="SUPFAM" id="SSF50249">
    <property type="entry name" value="Nucleic acid-binding proteins"/>
    <property type="match status" value="2"/>
</dbReference>
<evidence type="ECO:0000256" key="10">
    <source>
        <dbReference type="ARBA" id="ARBA00023306"/>
    </source>
</evidence>
<evidence type="ECO:0000313" key="16">
    <source>
        <dbReference type="Ensembl" id="ENSOANP00000038395.1"/>
    </source>
</evidence>
<reference evidence="16" key="3">
    <citation type="submission" date="2025-09" db="UniProtKB">
        <authorList>
            <consortium name="Ensembl"/>
        </authorList>
    </citation>
    <scope>IDENTIFICATION</scope>
    <source>
        <strain evidence="16">Glennie</strain>
    </source>
</reference>
<dbReference type="Pfam" id="PF17216">
    <property type="entry name" value="Rrp44_CSD1"/>
    <property type="match status" value="1"/>
</dbReference>
<gene>
    <name evidence="13 16" type="primary">DIS3L2</name>
</gene>
<feature type="binding site" evidence="13">
    <location>
        <position position="655"/>
    </location>
    <ligand>
        <name>Mg(2+)</name>
        <dbReference type="ChEBI" id="CHEBI:18420"/>
    </ligand>
</feature>
<keyword evidence="3 13" id="KW-0540">Nuclease</keyword>
<dbReference type="GO" id="GO:0010587">
    <property type="term" value="P:miRNA catabolic process"/>
    <property type="evidence" value="ECO:0000318"/>
    <property type="project" value="GO_Central"/>
</dbReference>
<dbReference type="OrthoDB" id="372421at2759"/>
<dbReference type="Bgee" id="ENSOANG00000041984">
    <property type="expression patterns" value="Expressed in fibroblast and 7 other cell types or tissues"/>
</dbReference>
<keyword evidence="10 13" id="KW-0131">Cell cycle</keyword>
<feature type="site" description="Important for catalytic activity" evidence="13">
    <location>
        <position position="654"/>
    </location>
</feature>
<comment type="subcellular location">
    <subcellularLocation>
        <location evidence="13">Cytoplasm</location>
    </subcellularLocation>
    <subcellularLocation>
        <location evidence="13">Cytoplasm</location>
        <location evidence="13">P-body</location>
    </subcellularLocation>
</comment>
<dbReference type="FunCoup" id="A0A6I8NC76">
    <property type="interactions" value="1855"/>
</dbReference>
<name>A0A6I8NC76_ORNAN</name>
<dbReference type="InterPro" id="IPR028591">
    <property type="entry name" value="DIS3L2"/>
</dbReference>
<feature type="compositionally biased region" description="Basic and acidic residues" evidence="14">
    <location>
        <begin position="1123"/>
        <end position="1138"/>
    </location>
</feature>
<dbReference type="CTD" id="129563"/>
<evidence type="ECO:0000256" key="11">
    <source>
        <dbReference type="ARBA" id="ARBA00056476"/>
    </source>
</evidence>
<dbReference type="AlphaFoldDB" id="A0A6I8NC76"/>
<dbReference type="FunFam" id="2.40.50.700:FF:000003">
    <property type="entry name" value="DIS3-like exonuclease 2"/>
    <property type="match status" value="1"/>
</dbReference>
<dbReference type="FunFam" id="2.40.50.690:FF:000003">
    <property type="entry name" value="DIS3-like exonuclease 2"/>
    <property type="match status" value="1"/>
</dbReference>
<evidence type="ECO:0000256" key="3">
    <source>
        <dbReference type="ARBA" id="ARBA00022722"/>
    </source>
</evidence>
<evidence type="ECO:0000256" key="7">
    <source>
        <dbReference type="ARBA" id="ARBA00022839"/>
    </source>
</evidence>
<dbReference type="Proteomes" id="UP000002279">
    <property type="component" value="Chromosome 1"/>
</dbReference>
<dbReference type="InterPro" id="IPR012340">
    <property type="entry name" value="NA-bd_OB-fold"/>
</dbReference>
<dbReference type="InterPro" id="IPR050180">
    <property type="entry name" value="RNR_Ribonuclease"/>
</dbReference>
<keyword evidence="8 13" id="KW-0460">Magnesium</keyword>
<dbReference type="PANTHER" id="PTHR23355:SF9">
    <property type="entry name" value="DIS3-LIKE EXONUCLEASE 2"/>
    <property type="match status" value="1"/>
</dbReference>
<comment type="cofactor">
    <cofactor evidence="13">
        <name>Mg(2+)</name>
        <dbReference type="ChEBI" id="CHEBI:18420"/>
    </cofactor>
    <cofactor evidence="13">
        <name>Mn(2+)</name>
        <dbReference type="ChEBI" id="CHEBI:29035"/>
    </cofactor>
</comment>
<dbReference type="GO" id="GO:0000956">
    <property type="term" value="P:nuclear-transcribed mRNA catabolic process"/>
    <property type="evidence" value="ECO:0007669"/>
    <property type="project" value="UniProtKB-UniRule"/>
</dbReference>
<accession>A0A6I8NC76</accession>
<dbReference type="EC" id="3.1.13.-" evidence="13"/>
<feature type="region of interest" description="Disordered" evidence="14">
    <location>
        <begin position="59"/>
        <end position="83"/>
    </location>
</feature>